<dbReference type="Proteomes" id="UP000027725">
    <property type="component" value="Unassembled WGS sequence"/>
</dbReference>
<name>A0A074TAS9_9RHOB</name>
<reference evidence="1 2" key="1">
    <citation type="submission" date="2014-03" db="EMBL/GenBank/DDBJ databases">
        <title>The draft genome sequence of Thioclava dalianensis DLFJ1-1.</title>
        <authorList>
            <person name="Lai Q."/>
            <person name="Shao Z."/>
        </authorList>
    </citation>
    <scope>NUCLEOTIDE SEQUENCE [LARGE SCALE GENOMIC DNA]</scope>
    <source>
        <strain evidence="1 2">DLFJ1-1</strain>
    </source>
</reference>
<protein>
    <submittedName>
        <fullName evidence="1">Uncharacterized protein</fullName>
    </submittedName>
</protein>
<gene>
    <name evidence="1" type="ORF">DL1_08270</name>
</gene>
<accession>A0A074TAS9</accession>
<dbReference type="AlphaFoldDB" id="A0A074TAS9"/>
<evidence type="ECO:0000313" key="1">
    <source>
        <dbReference type="EMBL" id="KEP68886.1"/>
    </source>
</evidence>
<comment type="caution">
    <text evidence="1">The sequence shown here is derived from an EMBL/GenBank/DDBJ whole genome shotgun (WGS) entry which is preliminary data.</text>
</comment>
<sequence length="97" mass="10876">MLGELDAIVGQDRVDAVGNPLEQVLKKFLGCLAIGLFDKLGDRELAGSINGHKEMELPLNRLNFRDVDMEKADWVAFELLPLWFVRRPAGYCAAMSR</sequence>
<keyword evidence="2" id="KW-1185">Reference proteome</keyword>
<proteinExistence type="predicted"/>
<organism evidence="1 2">
    <name type="scientific">Thioclava dalianensis</name>
    <dbReference type="NCBI Taxonomy" id="1185766"/>
    <lineage>
        <taxon>Bacteria</taxon>
        <taxon>Pseudomonadati</taxon>
        <taxon>Pseudomonadota</taxon>
        <taxon>Alphaproteobacteria</taxon>
        <taxon>Rhodobacterales</taxon>
        <taxon>Paracoccaceae</taxon>
        <taxon>Thioclava</taxon>
    </lineage>
</organism>
<dbReference type="EMBL" id="JHEH01000022">
    <property type="protein sequence ID" value="KEP68886.1"/>
    <property type="molecule type" value="Genomic_DNA"/>
</dbReference>
<evidence type="ECO:0000313" key="2">
    <source>
        <dbReference type="Proteomes" id="UP000027725"/>
    </source>
</evidence>